<protein>
    <recommendedName>
        <fullName evidence="2">Xaa-Pro dipeptidyl-peptidase-like domain-containing protein</fullName>
    </recommendedName>
</protein>
<feature type="domain" description="Xaa-Pro dipeptidyl-peptidase-like" evidence="2">
    <location>
        <begin position="62"/>
        <end position="188"/>
    </location>
</feature>
<gene>
    <name evidence="3" type="ORF">SAMN04487895_115107</name>
</gene>
<proteinExistence type="predicted"/>
<evidence type="ECO:0000259" key="2">
    <source>
        <dbReference type="Pfam" id="PF02129"/>
    </source>
</evidence>
<reference evidence="3 4" key="1">
    <citation type="submission" date="2016-10" db="EMBL/GenBank/DDBJ databases">
        <authorList>
            <person name="de Groot N.N."/>
        </authorList>
    </citation>
    <scope>NUCLEOTIDE SEQUENCE [LARGE SCALE GENOMIC DNA]</scope>
    <source>
        <strain evidence="3 4">CGMCC 1.10238</strain>
    </source>
</reference>
<name>A0A1H8U095_9BACL</name>
<dbReference type="STRING" id="1333845.SAMN04487895_115107"/>
<dbReference type="InterPro" id="IPR051411">
    <property type="entry name" value="Polyketide_trans_af380"/>
</dbReference>
<dbReference type="Pfam" id="PF02129">
    <property type="entry name" value="Peptidase_S15"/>
    <property type="match status" value="1"/>
</dbReference>
<sequence>MFNMKQKFFVNHVVRLVTIMVLSVLLPTITVASAADSLAWDKTFPQSHKVTVEKVSFYNRLGINLVADMYLPKNVDRSKKSPTIIVGAPFGGVKEQTSGLYAQTMAERGFITLAFDASYNGESGGQPRSIASPEAYVEDFSAATDFLGTRQFVDRKRIGVIGICGSGGFAISAAQIDPRLKAIVTVSMYDMGRDRREGLGMTMTEENRRKALEEVAEQRWVEFEGGQKKYVIGTPEVITNDSSAAAREFYDYYRTPRGHHPRSTTAITLTSNGALMNFFPFAQIDTISPRPILFIAGEHANSRYFSEDAYKLAAEPKELYIVSGAGHVDLYDRLQYIPFNKLEYFFTENLK</sequence>
<evidence type="ECO:0000256" key="1">
    <source>
        <dbReference type="SAM" id="SignalP"/>
    </source>
</evidence>
<dbReference type="PANTHER" id="PTHR47751">
    <property type="entry name" value="SUPERFAMILY HYDROLASE, PUTATIVE (AFU_ORTHOLOGUE AFUA_2G16580)-RELATED"/>
    <property type="match status" value="1"/>
</dbReference>
<dbReference type="Gene3D" id="3.40.50.1820">
    <property type="entry name" value="alpha/beta hydrolase"/>
    <property type="match status" value="1"/>
</dbReference>
<dbReference type="AlphaFoldDB" id="A0A1H8U095"/>
<evidence type="ECO:0000313" key="3">
    <source>
        <dbReference type="EMBL" id="SEO96078.1"/>
    </source>
</evidence>
<dbReference type="PANTHER" id="PTHR47751:SF1">
    <property type="entry name" value="SUPERFAMILY HYDROLASE, PUTATIVE (AFU_ORTHOLOGUE AFUA_2G16580)-RELATED"/>
    <property type="match status" value="1"/>
</dbReference>
<dbReference type="GO" id="GO:0016787">
    <property type="term" value="F:hydrolase activity"/>
    <property type="evidence" value="ECO:0007669"/>
    <property type="project" value="InterPro"/>
</dbReference>
<accession>A0A1H8U095</accession>
<feature type="signal peptide" evidence="1">
    <location>
        <begin position="1"/>
        <end position="34"/>
    </location>
</feature>
<dbReference type="Gene3D" id="1.10.10.800">
    <property type="match status" value="1"/>
</dbReference>
<dbReference type="Proteomes" id="UP000198809">
    <property type="component" value="Unassembled WGS sequence"/>
</dbReference>
<feature type="chain" id="PRO_5011737931" description="Xaa-Pro dipeptidyl-peptidase-like domain-containing protein" evidence="1">
    <location>
        <begin position="35"/>
        <end position="351"/>
    </location>
</feature>
<evidence type="ECO:0000313" key="4">
    <source>
        <dbReference type="Proteomes" id="UP000198809"/>
    </source>
</evidence>
<dbReference type="SUPFAM" id="SSF53474">
    <property type="entry name" value="alpha/beta-Hydrolases"/>
    <property type="match status" value="1"/>
</dbReference>
<keyword evidence="1" id="KW-0732">Signal</keyword>
<dbReference type="InterPro" id="IPR029058">
    <property type="entry name" value="AB_hydrolase_fold"/>
</dbReference>
<dbReference type="InterPro" id="IPR000383">
    <property type="entry name" value="Xaa-Pro-like_dom"/>
</dbReference>
<organism evidence="3 4">
    <name type="scientific">Paenibacillus sophorae</name>
    <dbReference type="NCBI Taxonomy" id="1333845"/>
    <lineage>
        <taxon>Bacteria</taxon>
        <taxon>Bacillati</taxon>
        <taxon>Bacillota</taxon>
        <taxon>Bacilli</taxon>
        <taxon>Bacillales</taxon>
        <taxon>Paenibacillaceae</taxon>
        <taxon>Paenibacillus</taxon>
    </lineage>
</organism>
<dbReference type="EMBL" id="FODH01000015">
    <property type="protein sequence ID" value="SEO96078.1"/>
    <property type="molecule type" value="Genomic_DNA"/>
</dbReference>